<dbReference type="InterPro" id="IPR022123">
    <property type="entry name" value="DUF3658"/>
</dbReference>
<evidence type="ECO:0000259" key="1">
    <source>
        <dbReference type="Pfam" id="PF08874"/>
    </source>
</evidence>
<reference evidence="4 6" key="1">
    <citation type="submission" date="2015-05" db="EMBL/GenBank/DDBJ databases">
        <title>Comparison of genome.</title>
        <authorList>
            <person name="Zheng Z."/>
            <person name="Sun M."/>
        </authorList>
    </citation>
    <scope>NUCLEOTIDE SEQUENCE [LARGE SCALE GENOMIC DNA]</scope>
    <source>
        <strain evidence="4 6">G25-74</strain>
    </source>
</reference>
<evidence type="ECO:0000313" key="6">
    <source>
        <dbReference type="Proteomes" id="UP000077881"/>
    </source>
</evidence>
<dbReference type="EMBL" id="LDJR01000028">
    <property type="protein sequence ID" value="OAK73927.1"/>
    <property type="molecule type" value="Genomic_DNA"/>
</dbReference>
<comment type="caution">
    <text evidence="3">The sequence shown here is derived from an EMBL/GenBank/DDBJ whole genome shotgun (WGS) entry which is preliminary data.</text>
</comment>
<dbReference type="Pfam" id="PF12395">
    <property type="entry name" value="DUF3658"/>
    <property type="match status" value="1"/>
</dbReference>
<feature type="domain" description="DUF1835" evidence="1">
    <location>
        <begin position="68"/>
        <end position="186"/>
    </location>
</feature>
<reference evidence="3 5" key="2">
    <citation type="submission" date="2015-06" db="EMBL/GenBank/DDBJ databases">
        <title>Genome sequencing project of Bacillus galactosidilyticus PL133.</title>
        <authorList>
            <person name="Gaiero J."/>
            <person name="Nicol R."/>
            <person name="Habash M."/>
        </authorList>
    </citation>
    <scope>NUCLEOTIDE SEQUENCE [LARGE SCALE GENOMIC DNA]</scope>
    <source>
        <strain evidence="3 5">PL133</strain>
    </source>
</reference>
<protein>
    <recommendedName>
        <fullName evidence="7">DUF1835 domain-containing protein</fullName>
    </recommendedName>
</protein>
<evidence type="ECO:0000313" key="4">
    <source>
        <dbReference type="EMBL" id="OAK73927.1"/>
    </source>
</evidence>
<dbReference type="EMBL" id="LGPB01000107">
    <property type="protein sequence ID" value="KRG11897.1"/>
    <property type="molecule type" value="Genomic_DNA"/>
</dbReference>
<proteinExistence type="predicted"/>
<dbReference type="Proteomes" id="UP000053881">
    <property type="component" value="Unassembled WGS sequence"/>
</dbReference>
<dbReference type="InterPro" id="IPR014973">
    <property type="entry name" value="DUF1835"/>
</dbReference>
<evidence type="ECO:0000259" key="2">
    <source>
        <dbReference type="Pfam" id="PF12395"/>
    </source>
</evidence>
<dbReference type="Pfam" id="PF08874">
    <property type="entry name" value="DUF1835"/>
    <property type="match status" value="1"/>
</dbReference>
<organism evidence="3 5">
    <name type="scientific">Lederbergia galactosidilytica</name>
    <dbReference type="NCBI Taxonomy" id="217031"/>
    <lineage>
        <taxon>Bacteria</taxon>
        <taxon>Bacillati</taxon>
        <taxon>Bacillota</taxon>
        <taxon>Bacilli</taxon>
        <taxon>Bacillales</taxon>
        <taxon>Bacillaceae</taxon>
        <taxon>Lederbergia</taxon>
    </lineage>
</organism>
<dbReference type="Proteomes" id="UP000077881">
    <property type="component" value="Unassembled WGS sequence"/>
</dbReference>
<dbReference type="PATRIC" id="fig|217031.4.peg.4483"/>
<dbReference type="STRING" id="217031.ABB05_05740"/>
<feature type="domain" description="DUF3658" evidence="2">
    <location>
        <begin position="223"/>
        <end position="331"/>
    </location>
</feature>
<accession>A0A0Q9XXE9</accession>
<evidence type="ECO:0000313" key="3">
    <source>
        <dbReference type="EMBL" id="KRG11897.1"/>
    </source>
</evidence>
<dbReference type="RefSeq" id="WP_057988471.1">
    <property type="nucleotide sequence ID" value="NZ_LDJR01000028.1"/>
</dbReference>
<evidence type="ECO:0008006" key="7">
    <source>
        <dbReference type="Google" id="ProtNLM"/>
    </source>
</evidence>
<gene>
    <name evidence="4" type="ORF">ABB05_05740</name>
    <name evidence="3" type="ORF">ACA29_13430</name>
</gene>
<dbReference type="AlphaFoldDB" id="A0A0Q9XXE9"/>
<sequence length="337" mass="39495">MNENLRNSINQLSESEAKSILLQTMLRLKKIPESNESQRQMIKDLHVWWNLKFAQSSKKCTEMEYKTVHIVCGESTTGSLKFGLEHGNKVIGFPDFFAAGPIWKLHEEEGRTHRYEWLRDHLNIEDDFIEKEYQKRFSKTLAELEAIPDHVPIVLWTGENAGEQTGIRYLLYMLKEKPNDAFLINTTLAYQELYNTNEIQYFCFHTGEVHPEKLNDIYQKNLPEALTLEERSRFEKEWITLSNTKGVVRILEDHIIKEVGEDYFDELLITAAQNLHKQKGKDFIRTGRLIGEVLGQIDGMVGDSFLEYRVRCLINQGVFEIKGILKAMRYYRVKLRE</sequence>
<keyword evidence="6" id="KW-1185">Reference proteome</keyword>
<evidence type="ECO:0000313" key="5">
    <source>
        <dbReference type="Proteomes" id="UP000053881"/>
    </source>
</evidence>
<name>A0A0Q9XXE9_9BACI</name>